<dbReference type="STRING" id="659014.SAMN04487996_104149"/>
<proteinExistence type="predicted"/>
<evidence type="ECO:0008006" key="3">
    <source>
        <dbReference type="Google" id="ProtNLM"/>
    </source>
</evidence>
<dbReference type="EMBL" id="FNAN01000004">
    <property type="protein sequence ID" value="SDE24480.1"/>
    <property type="molecule type" value="Genomic_DNA"/>
</dbReference>
<name>A0A1G7BCD9_9BACT</name>
<keyword evidence="2" id="KW-1185">Reference proteome</keyword>
<evidence type="ECO:0000313" key="2">
    <source>
        <dbReference type="Proteomes" id="UP000198748"/>
    </source>
</evidence>
<dbReference type="AlphaFoldDB" id="A0A1G7BCD9"/>
<reference evidence="2" key="1">
    <citation type="submission" date="2016-10" db="EMBL/GenBank/DDBJ databases">
        <authorList>
            <person name="Varghese N."/>
            <person name="Submissions S."/>
        </authorList>
    </citation>
    <scope>NUCLEOTIDE SEQUENCE [LARGE SCALE GENOMIC DNA]</scope>
    <source>
        <strain evidence="2">DSM 25329</strain>
    </source>
</reference>
<sequence length="44" mass="4979">MKEGVIEDEEPTKEQILADLKEDLVALKNGTLETRPVKDILNEL</sequence>
<evidence type="ECO:0000313" key="1">
    <source>
        <dbReference type="EMBL" id="SDE24480.1"/>
    </source>
</evidence>
<dbReference type="Proteomes" id="UP000198748">
    <property type="component" value="Unassembled WGS sequence"/>
</dbReference>
<organism evidence="1 2">
    <name type="scientific">Dyadobacter soli</name>
    <dbReference type="NCBI Taxonomy" id="659014"/>
    <lineage>
        <taxon>Bacteria</taxon>
        <taxon>Pseudomonadati</taxon>
        <taxon>Bacteroidota</taxon>
        <taxon>Cytophagia</taxon>
        <taxon>Cytophagales</taxon>
        <taxon>Spirosomataceae</taxon>
        <taxon>Dyadobacter</taxon>
    </lineage>
</organism>
<dbReference type="RefSeq" id="WP_262485694.1">
    <property type="nucleotide sequence ID" value="NZ_FNAN01000004.1"/>
</dbReference>
<gene>
    <name evidence="1" type="ORF">SAMN04487996_104149</name>
</gene>
<accession>A0A1G7BCD9</accession>
<protein>
    <recommendedName>
        <fullName evidence="3">Addiction module component</fullName>
    </recommendedName>
</protein>